<dbReference type="Proteomes" id="UP000554482">
    <property type="component" value="Unassembled WGS sequence"/>
</dbReference>
<sequence length="451" mass="49120">MVSSNIRDILISFNHSSDLFAISSGDGRIKIWDTLQGQVQTEFADLTSSTNDITDFYAKSQSGHLSLDYSCMKWLPLDRKRKKKNKHNLLALGTGSGDVLALDVAVGDLKWRFNDCHPGGVNAISFSSHNSCIYSAGVDGMVCRIDSMSGSLLEKFKASTKAISSMVISSDGNMLATAAAQLKIFNCLDNKKIQKFSGHTGAARCMIFTENSKYVLSSAVGERYIAIWKVDGSKKKSASCVLSMEHPAVFLHSKCINEGTNNEALYVLAISELGLCYFWYGRDIEGLCNAKPTNISLASEEQRSKNHKGALPMIFSAELQGIVKPGSVQVLFAFGSLVKPSFEKRIVEYGVDITLNITQGGVLLPMGQSLKSLKKQGGQTQVTALDRANAEDALLLIPAVHDSHGKKKRHRNSIDDPKDEMAVDFIDKREDMQVDAKGTVNITSEGSQSLG</sequence>
<dbReference type="EMBL" id="JABWDY010021793">
    <property type="protein sequence ID" value="KAF5192144.1"/>
    <property type="molecule type" value="Genomic_DNA"/>
</dbReference>
<dbReference type="AlphaFoldDB" id="A0A7J6W432"/>
<evidence type="ECO:0000313" key="3">
    <source>
        <dbReference type="Proteomes" id="UP000554482"/>
    </source>
</evidence>
<dbReference type="Gene3D" id="2.130.10.10">
    <property type="entry name" value="YVTN repeat-like/Quinoprotein amine dehydrogenase"/>
    <property type="match status" value="1"/>
</dbReference>
<dbReference type="SUPFAM" id="SSF50978">
    <property type="entry name" value="WD40 repeat-like"/>
    <property type="match status" value="1"/>
</dbReference>
<evidence type="ECO:0000313" key="2">
    <source>
        <dbReference type="EMBL" id="KAF5192144.1"/>
    </source>
</evidence>
<dbReference type="PANTHER" id="PTHR45290:SF1">
    <property type="entry name" value="OS03G0300300 PROTEIN"/>
    <property type="match status" value="1"/>
</dbReference>
<evidence type="ECO:0000256" key="1">
    <source>
        <dbReference type="PROSITE-ProRule" id="PRU00221"/>
    </source>
</evidence>
<feature type="repeat" description="WD" evidence="1">
    <location>
        <begin position="11"/>
        <end position="42"/>
    </location>
</feature>
<dbReference type="PROSITE" id="PS50082">
    <property type="entry name" value="WD_REPEATS_2"/>
    <property type="match status" value="1"/>
</dbReference>
<organism evidence="2 3">
    <name type="scientific">Thalictrum thalictroides</name>
    <name type="common">Rue-anemone</name>
    <name type="synonym">Anemone thalictroides</name>
    <dbReference type="NCBI Taxonomy" id="46969"/>
    <lineage>
        <taxon>Eukaryota</taxon>
        <taxon>Viridiplantae</taxon>
        <taxon>Streptophyta</taxon>
        <taxon>Embryophyta</taxon>
        <taxon>Tracheophyta</taxon>
        <taxon>Spermatophyta</taxon>
        <taxon>Magnoliopsida</taxon>
        <taxon>Ranunculales</taxon>
        <taxon>Ranunculaceae</taxon>
        <taxon>Thalictroideae</taxon>
        <taxon>Thalictrum</taxon>
    </lineage>
</organism>
<dbReference type="OrthoDB" id="30195at2759"/>
<keyword evidence="1" id="KW-0853">WD repeat</keyword>
<name>A0A7J6W432_THATH</name>
<dbReference type="PANTHER" id="PTHR45290">
    <property type="entry name" value="OS03G0300300 PROTEIN"/>
    <property type="match status" value="1"/>
</dbReference>
<dbReference type="SMART" id="SM00320">
    <property type="entry name" value="WD40"/>
    <property type="match status" value="4"/>
</dbReference>
<accession>A0A7J6W432</accession>
<dbReference type="Pfam" id="PF00400">
    <property type="entry name" value="WD40"/>
    <property type="match status" value="3"/>
</dbReference>
<proteinExistence type="predicted"/>
<keyword evidence="3" id="KW-1185">Reference proteome</keyword>
<dbReference type="InterPro" id="IPR036322">
    <property type="entry name" value="WD40_repeat_dom_sf"/>
</dbReference>
<comment type="caution">
    <text evidence="2">The sequence shown here is derived from an EMBL/GenBank/DDBJ whole genome shotgun (WGS) entry which is preliminary data.</text>
</comment>
<dbReference type="InterPro" id="IPR001680">
    <property type="entry name" value="WD40_rpt"/>
</dbReference>
<gene>
    <name evidence="2" type="ORF">FRX31_018268</name>
</gene>
<protein>
    <submittedName>
        <fullName evidence="2">Wd repeat-containing protein</fullName>
    </submittedName>
</protein>
<dbReference type="InterPro" id="IPR015943">
    <property type="entry name" value="WD40/YVTN_repeat-like_dom_sf"/>
</dbReference>
<reference evidence="2 3" key="1">
    <citation type="submission" date="2020-06" db="EMBL/GenBank/DDBJ databases">
        <title>Transcriptomic and genomic resources for Thalictrum thalictroides and T. hernandezii: Facilitating candidate gene discovery in an emerging model plant lineage.</title>
        <authorList>
            <person name="Arias T."/>
            <person name="Riano-Pachon D.M."/>
            <person name="Di Stilio V.S."/>
        </authorList>
    </citation>
    <scope>NUCLEOTIDE SEQUENCE [LARGE SCALE GENOMIC DNA]</scope>
    <source>
        <strain evidence="3">cv. WT478/WT964</strain>
        <tissue evidence="2">Leaves</tissue>
    </source>
</reference>